<evidence type="ECO:0000313" key="2">
    <source>
        <dbReference type="Proteomes" id="UP000008672"/>
    </source>
</evidence>
<dbReference type="InterPro" id="IPR012337">
    <property type="entry name" value="RNaseH-like_sf"/>
</dbReference>
<dbReference type="InParanoid" id="H3BDR6"/>
<evidence type="ECO:0000313" key="1">
    <source>
        <dbReference type="Ensembl" id="ENSLACP00000020037.1"/>
    </source>
</evidence>
<dbReference type="eggNOG" id="ENOG502RX81">
    <property type="taxonomic scope" value="Eukaryota"/>
</dbReference>
<dbReference type="PANTHER" id="PTHR37162">
    <property type="entry name" value="HAT FAMILY DIMERISATION DOMAINCONTAINING PROTEIN-RELATED"/>
    <property type="match status" value="1"/>
</dbReference>
<accession>H3BDR6</accession>
<protein>
    <recommendedName>
        <fullName evidence="3">HAT C-terminal dimerisation domain-containing protein</fullName>
    </recommendedName>
</protein>
<dbReference type="PANTHER" id="PTHR37162:SF1">
    <property type="entry name" value="BED-TYPE DOMAIN-CONTAINING PROTEIN"/>
    <property type="match status" value="1"/>
</dbReference>
<organism evidence="1 2">
    <name type="scientific">Latimeria chalumnae</name>
    <name type="common">Coelacanth</name>
    <dbReference type="NCBI Taxonomy" id="7897"/>
    <lineage>
        <taxon>Eukaryota</taxon>
        <taxon>Metazoa</taxon>
        <taxon>Chordata</taxon>
        <taxon>Craniata</taxon>
        <taxon>Vertebrata</taxon>
        <taxon>Euteleostomi</taxon>
        <taxon>Coelacanthiformes</taxon>
        <taxon>Coelacanthidae</taxon>
        <taxon>Latimeria</taxon>
    </lineage>
</organism>
<evidence type="ECO:0008006" key="3">
    <source>
        <dbReference type="Google" id="ProtNLM"/>
    </source>
</evidence>
<reference evidence="1" key="2">
    <citation type="submission" date="2025-08" db="UniProtKB">
        <authorList>
            <consortium name="Ensembl"/>
        </authorList>
    </citation>
    <scope>IDENTIFICATION</scope>
</reference>
<sequence length="598" mass="68691">CTICRVDFSVAHGGLNDCLKHTKTARHLGFAKSTNCEHYDLSEKVTNAECLFTAFLVEHNVPLAVADHLSKLFKCTFPDLKVAQKYGKSSHIVKITFLPPSLEYVLQCVKLQPFALAIDSSSDESQKELVELVHFFDEQKGKVLAFFDFQCTAEATLKAVQETFVKNNIPWENAIAFSSDNASLMLGHHKVFTKIKEQNPQVWKLGCACHMEHICAQDAAKTLSVSVENFYYFEKSCKRKEELKQFRELCNVESRKILKHVSTQWLSLGKTLDRLLQQWPALKSYFSSQSQKDERVRMLNKSLSSPQCHLYCFLQSVIPIFDKFNLLMQSEVPMVHAIHPAILNLARDLLGRFLKPVIVREARDILSVQYENPEKQKADQDLYIGFYTKQYIHFEEMQDDTECDQYLSQFYKDVRNFYCKALSSVYKKLPALDETLKLLTITDHKNRNTHIFDDLVSLLEMFPCLKKELDMVKLEEEFINYQVPDTNALVEGSKEDGSQIRMDTFWHKIGQIKDPGSGRKNTFVLLLTVMKQLLVLSHSNADCERVFSVTRKNRAEACSELSNVVLKGLLETKVNMLSDCSCFKWNPSDDLIKKTKSA</sequence>
<reference evidence="2" key="1">
    <citation type="submission" date="2011-08" db="EMBL/GenBank/DDBJ databases">
        <title>The draft genome of Latimeria chalumnae.</title>
        <authorList>
            <person name="Di Palma F."/>
            <person name="Alfoldi J."/>
            <person name="Johnson J."/>
            <person name="Berlin A."/>
            <person name="Gnerre S."/>
            <person name="Jaffe D."/>
            <person name="MacCallum I."/>
            <person name="Young S."/>
            <person name="Walker B.J."/>
            <person name="Lander E."/>
            <person name="Lindblad-Toh K."/>
        </authorList>
    </citation>
    <scope>NUCLEOTIDE SEQUENCE [LARGE SCALE GENOMIC DNA]</scope>
    <source>
        <strain evidence="2">Wild caught</strain>
    </source>
</reference>
<dbReference type="HOGENOM" id="CLU_013265_2_0_1"/>
<dbReference type="Ensembl" id="ENSLACT00000020175.1">
    <property type="protein sequence ID" value="ENSLACP00000020037.1"/>
    <property type="gene ID" value="ENSLACG00000017613.1"/>
</dbReference>
<keyword evidence="2" id="KW-1185">Reference proteome</keyword>
<name>H3BDR6_LATCH</name>
<reference evidence="1" key="3">
    <citation type="submission" date="2025-09" db="UniProtKB">
        <authorList>
            <consortium name="Ensembl"/>
        </authorList>
    </citation>
    <scope>IDENTIFICATION</scope>
</reference>
<dbReference type="AlphaFoldDB" id="H3BDR6"/>
<dbReference type="OMA" id="WISHYIC"/>
<proteinExistence type="predicted"/>
<dbReference type="Proteomes" id="UP000008672">
    <property type="component" value="Unassembled WGS sequence"/>
</dbReference>
<dbReference type="SUPFAM" id="SSF53098">
    <property type="entry name" value="Ribonuclease H-like"/>
    <property type="match status" value="1"/>
</dbReference>
<dbReference type="EMBL" id="AFYH01026627">
    <property type="status" value="NOT_ANNOTATED_CDS"/>
    <property type="molecule type" value="Genomic_DNA"/>
</dbReference>
<dbReference type="GeneTree" id="ENSGT00940000164322"/>